<feature type="transmembrane region" description="Helical" evidence="7">
    <location>
        <begin position="37"/>
        <end position="58"/>
    </location>
</feature>
<keyword evidence="6 7" id="KW-0472">Membrane</keyword>
<keyword evidence="5 7" id="KW-1133">Transmembrane helix</keyword>
<organism evidence="9 10">
    <name type="scientific">Thermosipho melanesiensis</name>
    <dbReference type="NCBI Taxonomy" id="46541"/>
    <lineage>
        <taxon>Bacteria</taxon>
        <taxon>Thermotogati</taxon>
        <taxon>Thermotogota</taxon>
        <taxon>Thermotogae</taxon>
        <taxon>Thermotogales</taxon>
        <taxon>Fervidobacteriaceae</taxon>
        <taxon>Thermosipho</taxon>
    </lineage>
</organism>
<feature type="transmembrane region" description="Helical" evidence="7">
    <location>
        <begin position="120"/>
        <end position="142"/>
    </location>
</feature>
<dbReference type="InterPro" id="IPR020846">
    <property type="entry name" value="MFS_dom"/>
</dbReference>
<keyword evidence="4 7" id="KW-0812">Transmembrane</keyword>
<dbReference type="Gene3D" id="1.20.1250.20">
    <property type="entry name" value="MFS general substrate transporter like domains"/>
    <property type="match status" value="2"/>
</dbReference>
<dbReference type="PROSITE" id="PS50850">
    <property type="entry name" value="MFS"/>
    <property type="match status" value="1"/>
</dbReference>
<dbReference type="PANTHER" id="PTHR23514">
    <property type="entry name" value="BYPASS OF STOP CODON PROTEIN 6"/>
    <property type="match status" value="1"/>
</dbReference>
<feature type="transmembrane region" description="Helical" evidence="7">
    <location>
        <begin position="90"/>
        <end position="113"/>
    </location>
</feature>
<reference evidence="9 10" key="1">
    <citation type="submission" date="2014-02" db="EMBL/GenBank/DDBJ databases">
        <title>Diversity of Thermotogales isolates from hydrothermal vents.</title>
        <authorList>
            <person name="Haverkamp T.H.A."/>
            <person name="Lossouarn J."/>
            <person name="Geslin C."/>
            <person name="Nesbo C.L."/>
        </authorList>
    </citation>
    <scope>NUCLEOTIDE SEQUENCE [LARGE SCALE GENOMIC DNA]</scope>
    <source>
        <strain evidence="9 10">431</strain>
    </source>
</reference>
<keyword evidence="10" id="KW-1185">Reference proteome</keyword>
<dbReference type="PANTHER" id="PTHR23514:SF3">
    <property type="entry name" value="BYPASS OF STOP CODON PROTEIN 6"/>
    <property type="match status" value="1"/>
</dbReference>
<dbReference type="RefSeq" id="WP_012057038.1">
    <property type="nucleotide sequence ID" value="NZ_CP007389.1"/>
</dbReference>
<sequence length="357" mass="40430">MYYVVLNIFFGSLIVNSIAPLMPIFQEEFSLSVSLSSFIPILNTLGNIFFSFAASLIINKSGLRLLNLLSYTFILLALFFLTFFKSLEIVLLSFFLIGAGVTIIFTTSTTILAHFKNPKFGILHAFFGLGGILSPFFVSIFLKNNISYRLLYFIYLLLILILLVWSFFKDFPKISKNIKISTTILKPIFIISIISFLLYSGSEISTVTWASNLFLNFGYSKESASLFLGIFWFLFTLSRFMMEIFLKFFTENTLITFFSISSAILLILTVFLKTPVLFFVFGFFMGSIFPLMQRKANIRLSKDEVGFLNGVTYSATGIGALLFIALMGYVSKYSIPFMFLLPAIGLILVFALQKKEV</sequence>
<gene>
    <name evidence="9" type="ORF">BW47_04395</name>
</gene>
<evidence type="ECO:0000256" key="1">
    <source>
        <dbReference type="ARBA" id="ARBA00004127"/>
    </source>
</evidence>
<feature type="transmembrane region" description="Helical" evidence="7">
    <location>
        <begin position="333"/>
        <end position="352"/>
    </location>
</feature>
<comment type="subcellular location">
    <subcellularLocation>
        <location evidence="1">Endomembrane system</location>
        <topology evidence="1">Multi-pass membrane protein</topology>
    </subcellularLocation>
</comment>
<keyword evidence="3" id="KW-0813">Transport</keyword>
<feature type="transmembrane region" description="Helical" evidence="7">
    <location>
        <begin position="188"/>
        <end position="211"/>
    </location>
</feature>
<proteinExistence type="inferred from homology"/>
<dbReference type="SUPFAM" id="SSF103473">
    <property type="entry name" value="MFS general substrate transporter"/>
    <property type="match status" value="1"/>
</dbReference>
<accession>A0ABN4UWS6</accession>
<evidence type="ECO:0000259" key="8">
    <source>
        <dbReference type="PROSITE" id="PS50850"/>
    </source>
</evidence>
<dbReference type="InterPro" id="IPR036259">
    <property type="entry name" value="MFS_trans_sf"/>
</dbReference>
<evidence type="ECO:0000256" key="5">
    <source>
        <dbReference type="ARBA" id="ARBA00022989"/>
    </source>
</evidence>
<evidence type="ECO:0000256" key="3">
    <source>
        <dbReference type="ARBA" id="ARBA00022448"/>
    </source>
</evidence>
<feature type="transmembrane region" description="Helical" evidence="7">
    <location>
        <begin position="254"/>
        <end position="271"/>
    </location>
</feature>
<dbReference type="InterPro" id="IPR011701">
    <property type="entry name" value="MFS"/>
</dbReference>
<feature type="domain" description="Major facilitator superfamily (MFS) profile" evidence="8">
    <location>
        <begin position="1"/>
        <end position="172"/>
    </location>
</feature>
<feature type="transmembrane region" description="Helical" evidence="7">
    <location>
        <begin position="305"/>
        <end position="327"/>
    </location>
</feature>
<feature type="transmembrane region" description="Helical" evidence="7">
    <location>
        <begin position="223"/>
        <end position="242"/>
    </location>
</feature>
<evidence type="ECO:0000256" key="7">
    <source>
        <dbReference type="SAM" id="Phobius"/>
    </source>
</evidence>
<evidence type="ECO:0000256" key="6">
    <source>
        <dbReference type="ARBA" id="ARBA00023136"/>
    </source>
</evidence>
<evidence type="ECO:0000256" key="2">
    <source>
        <dbReference type="ARBA" id="ARBA00008335"/>
    </source>
</evidence>
<evidence type="ECO:0000313" key="9">
    <source>
        <dbReference type="EMBL" id="APT73809.1"/>
    </source>
</evidence>
<evidence type="ECO:0000256" key="4">
    <source>
        <dbReference type="ARBA" id="ARBA00022692"/>
    </source>
</evidence>
<dbReference type="Pfam" id="PF07690">
    <property type="entry name" value="MFS_1"/>
    <property type="match status" value="1"/>
</dbReference>
<dbReference type="Proteomes" id="UP000185490">
    <property type="component" value="Chromosome"/>
</dbReference>
<dbReference type="EMBL" id="CP007389">
    <property type="protein sequence ID" value="APT73809.1"/>
    <property type="molecule type" value="Genomic_DNA"/>
</dbReference>
<evidence type="ECO:0000313" key="10">
    <source>
        <dbReference type="Proteomes" id="UP000185490"/>
    </source>
</evidence>
<protein>
    <submittedName>
        <fullName evidence="9">MFS transporter</fullName>
    </submittedName>
</protein>
<feature type="transmembrane region" description="Helical" evidence="7">
    <location>
        <begin position="148"/>
        <end position="168"/>
    </location>
</feature>
<feature type="transmembrane region" description="Helical" evidence="7">
    <location>
        <begin position="5"/>
        <end position="25"/>
    </location>
</feature>
<feature type="transmembrane region" description="Helical" evidence="7">
    <location>
        <begin position="277"/>
        <end position="293"/>
    </location>
</feature>
<comment type="similarity">
    <text evidence="2">Belongs to the major facilitator superfamily.</text>
</comment>
<dbReference type="InterPro" id="IPR051788">
    <property type="entry name" value="MFS_Transporter"/>
</dbReference>
<name>A0ABN4UWS6_9BACT</name>
<feature type="transmembrane region" description="Helical" evidence="7">
    <location>
        <begin position="65"/>
        <end position="84"/>
    </location>
</feature>